<sequence>MENWRLIKTEANDGYYNMAIDEAIMKCHQDKKVPPTVRFYSWNPPALSLGYFQKLEKEVNQEACQNAGIDIVRRLTGGRAILHDKELTYSITIREDYNLLSNSIVKSYKEISQGLVAGLNLLKIPAELKPMERGKKSPKGNSAACFDAPSWYEVILKDKKLIGSAQTRKKGTILQHGSLPFEIDPKKTFELFNYKDKKKRKKARRIFAAKSTALKSAGYDVKKNKLEQALIDGLAKSLGFNYSYEKLTPEEINLAKKLREEKYSNNHWNKKR</sequence>
<dbReference type="Gene3D" id="3.30.930.10">
    <property type="entry name" value="Bira Bifunctional Protein, Domain 2"/>
    <property type="match status" value="1"/>
</dbReference>
<dbReference type="EMBL" id="JADPIE010000004">
    <property type="protein sequence ID" value="MBF8437086.1"/>
    <property type="molecule type" value="Genomic_DNA"/>
</dbReference>
<keyword evidence="3" id="KW-1185">Reference proteome</keyword>
<protein>
    <submittedName>
        <fullName evidence="2">Lipoate--protein ligase family protein</fullName>
    </submittedName>
</protein>
<dbReference type="InterPro" id="IPR045864">
    <property type="entry name" value="aa-tRNA-synth_II/BPL/LPL"/>
</dbReference>
<dbReference type="CDD" id="cd16443">
    <property type="entry name" value="LplA"/>
    <property type="match status" value="1"/>
</dbReference>
<keyword evidence="2" id="KW-0436">Ligase</keyword>
<comment type="caution">
    <text evidence="2">The sequence shown here is derived from an EMBL/GenBank/DDBJ whole genome shotgun (WGS) entry which is preliminary data.</text>
</comment>
<dbReference type="PANTHER" id="PTHR43679:SF2">
    <property type="entry name" value="OCTANOYL-[GCVH]:PROTEIN N-OCTANOYLTRANSFERASE"/>
    <property type="match status" value="1"/>
</dbReference>
<evidence type="ECO:0000313" key="2">
    <source>
        <dbReference type="EMBL" id="MBF8437086.1"/>
    </source>
</evidence>
<dbReference type="GO" id="GO:0016740">
    <property type="term" value="F:transferase activity"/>
    <property type="evidence" value="ECO:0007669"/>
    <property type="project" value="UniProtKB-ARBA"/>
</dbReference>
<organism evidence="2 3">
    <name type="scientific">Halonatronomonas betaini</name>
    <dbReference type="NCBI Taxonomy" id="2778430"/>
    <lineage>
        <taxon>Bacteria</taxon>
        <taxon>Bacillati</taxon>
        <taxon>Bacillota</taxon>
        <taxon>Clostridia</taxon>
        <taxon>Halanaerobiales</taxon>
        <taxon>Halarsenatibacteraceae</taxon>
        <taxon>Halonatronomonas</taxon>
    </lineage>
</organism>
<proteinExistence type="predicted"/>
<dbReference type="Pfam" id="PF21948">
    <property type="entry name" value="LplA-B_cat"/>
    <property type="match status" value="1"/>
</dbReference>
<dbReference type="PANTHER" id="PTHR43679">
    <property type="entry name" value="OCTANOYLTRANSFERASE LIPM-RELATED"/>
    <property type="match status" value="1"/>
</dbReference>
<name>A0A931AVX4_9FIRM</name>
<dbReference type="AlphaFoldDB" id="A0A931AVX4"/>
<accession>A0A931AVX4</accession>
<dbReference type="InterPro" id="IPR050664">
    <property type="entry name" value="Octanoyltrans_LipM/LipL"/>
</dbReference>
<dbReference type="InterPro" id="IPR004143">
    <property type="entry name" value="BPL_LPL_catalytic"/>
</dbReference>
<dbReference type="SUPFAM" id="SSF55681">
    <property type="entry name" value="Class II aaRS and biotin synthetases"/>
    <property type="match status" value="1"/>
</dbReference>
<dbReference type="GO" id="GO:0140096">
    <property type="term" value="F:catalytic activity, acting on a protein"/>
    <property type="evidence" value="ECO:0007669"/>
    <property type="project" value="UniProtKB-ARBA"/>
</dbReference>
<dbReference type="GO" id="GO:0009249">
    <property type="term" value="P:protein lipoylation"/>
    <property type="evidence" value="ECO:0007669"/>
    <property type="project" value="UniProtKB-ARBA"/>
</dbReference>
<dbReference type="RefSeq" id="WP_270454021.1">
    <property type="nucleotide sequence ID" value="NZ_JADPIE010000004.1"/>
</dbReference>
<evidence type="ECO:0000313" key="3">
    <source>
        <dbReference type="Proteomes" id="UP000621436"/>
    </source>
</evidence>
<dbReference type="GO" id="GO:0016874">
    <property type="term" value="F:ligase activity"/>
    <property type="evidence" value="ECO:0007669"/>
    <property type="project" value="UniProtKB-KW"/>
</dbReference>
<reference evidence="2" key="1">
    <citation type="submission" date="2020-11" db="EMBL/GenBank/DDBJ databases">
        <title>Halonatronomonas betainensis gen. nov., sp. nov. a novel haloalkaliphilic representative of the family Halanaerobiacae capable of betaine degradation.</title>
        <authorList>
            <person name="Boltyanskaya Y."/>
            <person name="Kevbrin V."/>
            <person name="Detkova E."/>
            <person name="Grouzdev D.S."/>
            <person name="Koziaeva V."/>
            <person name="Zhilina T."/>
        </authorList>
    </citation>
    <scope>NUCLEOTIDE SEQUENCE</scope>
    <source>
        <strain evidence="2">Z-7014</strain>
    </source>
</reference>
<gene>
    <name evidence="2" type="ORF">I0Q91_08355</name>
</gene>
<feature type="domain" description="BPL/LPL catalytic" evidence="1">
    <location>
        <begin position="31"/>
        <end position="242"/>
    </location>
</feature>
<dbReference type="Proteomes" id="UP000621436">
    <property type="component" value="Unassembled WGS sequence"/>
</dbReference>
<evidence type="ECO:0000259" key="1">
    <source>
        <dbReference type="PROSITE" id="PS51733"/>
    </source>
</evidence>
<dbReference type="PROSITE" id="PS51733">
    <property type="entry name" value="BPL_LPL_CATALYTIC"/>
    <property type="match status" value="1"/>
</dbReference>